<keyword evidence="5 7" id="KW-1133">Transmembrane helix</keyword>
<evidence type="ECO:0000256" key="2">
    <source>
        <dbReference type="ARBA" id="ARBA00022475"/>
    </source>
</evidence>
<organism evidence="8 9">
    <name type="scientific">Halobacteriovorax vibrionivorans</name>
    <dbReference type="NCBI Taxonomy" id="2152716"/>
    <lineage>
        <taxon>Bacteria</taxon>
        <taxon>Pseudomonadati</taxon>
        <taxon>Bdellovibrionota</taxon>
        <taxon>Bacteriovoracia</taxon>
        <taxon>Bacteriovoracales</taxon>
        <taxon>Halobacteriovoraceae</taxon>
        <taxon>Halobacteriovorax</taxon>
    </lineage>
</organism>
<evidence type="ECO:0000256" key="5">
    <source>
        <dbReference type="ARBA" id="ARBA00022989"/>
    </source>
</evidence>
<dbReference type="InterPro" id="IPR051800">
    <property type="entry name" value="PqiA-PqiB_transport"/>
</dbReference>
<dbReference type="Pfam" id="PF04403">
    <property type="entry name" value="PqiA"/>
    <property type="match status" value="1"/>
</dbReference>
<feature type="transmembrane region" description="Helical" evidence="7">
    <location>
        <begin position="175"/>
        <end position="193"/>
    </location>
</feature>
<evidence type="ECO:0000256" key="3">
    <source>
        <dbReference type="ARBA" id="ARBA00022519"/>
    </source>
</evidence>
<dbReference type="Proteomes" id="UP000443582">
    <property type="component" value="Unassembled WGS sequence"/>
</dbReference>
<protein>
    <submittedName>
        <fullName evidence="8">Paraquat-inducible membrane protein A</fullName>
    </submittedName>
</protein>
<feature type="transmembrane region" description="Helical" evidence="7">
    <location>
        <begin position="94"/>
        <end position="119"/>
    </location>
</feature>
<evidence type="ECO:0000256" key="1">
    <source>
        <dbReference type="ARBA" id="ARBA00004533"/>
    </source>
</evidence>
<evidence type="ECO:0000256" key="6">
    <source>
        <dbReference type="ARBA" id="ARBA00023136"/>
    </source>
</evidence>
<dbReference type="PANTHER" id="PTHR30462">
    <property type="entry name" value="INTERMEMBRANE TRANSPORT PROTEIN PQIB-RELATED"/>
    <property type="match status" value="1"/>
</dbReference>
<keyword evidence="9" id="KW-1185">Reference proteome</keyword>
<feature type="transmembrane region" description="Helical" evidence="7">
    <location>
        <begin position="51"/>
        <end position="74"/>
    </location>
</feature>
<feature type="transmembrane region" description="Helical" evidence="7">
    <location>
        <begin position="140"/>
        <end position="163"/>
    </location>
</feature>
<proteinExistence type="predicted"/>
<comment type="caution">
    <text evidence="8">The sequence shown here is derived from an EMBL/GenBank/DDBJ whole genome shotgun (WGS) entry which is preliminary data.</text>
</comment>
<dbReference type="InterPro" id="IPR007498">
    <property type="entry name" value="PqiA-like"/>
</dbReference>
<comment type="subcellular location">
    <subcellularLocation>
        <location evidence="1">Cell inner membrane</location>
    </subcellularLocation>
</comment>
<keyword evidence="6 7" id="KW-0472">Membrane</keyword>
<accession>A0ABY0ICZ7</accession>
<evidence type="ECO:0000313" key="8">
    <source>
        <dbReference type="EMBL" id="RZF20834.1"/>
    </source>
</evidence>
<dbReference type="EMBL" id="QDKL01000003">
    <property type="protein sequence ID" value="RZF20834.1"/>
    <property type="molecule type" value="Genomic_DNA"/>
</dbReference>
<dbReference type="PANTHER" id="PTHR30462:SF3">
    <property type="entry name" value="INTERMEMBRANE TRANSPORT PROTEIN PQIA"/>
    <property type="match status" value="1"/>
</dbReference>
<gene>
    <name evidence="8" type="ORF">DAY19_12675</name>
</gene>
<evidence type="ECO:0000256" key="4">
    <source>
        <dbReference type="ARBA" id="ARBA00022692"/>
    </source>
</evidence>
<keyword evidence="3" id="KW-0997">Cell inner membrane</keyword>
<keyword evidence="2" id="KW-1003">Cell membrane</keyword>
<name>A0ABY0ICZ7_9BACT</name>
<keyword evidence="4 7" id="KW-0812">Transmembrane</keyword>
<sequence>MMSYGRSYMRGIDHQKALCPKCYKVNSILTCQRCGTPIKLRNYEGISRCKAYLIAAIALYIPANILPIMTVLKFNHGIPRTIVGGVVNLINLKMYPIAMIVFAASIIVPIFKIVSLWYIIDNINTLNEKKKLMLTRLYRVVHVVGKWSMLDIFVIALLVILVKVEFISEIRAEPAVLYFTAVVILTILASNEVDTRLIWDDKEKYE</sequence>
<reference evidence="9" key="1">
    <citation type="journal article" date="2019" name="Int. J. Syst. Evol. Microbiol.">
        <title>Halobacteriovorax valvorus sp. nov., a novel prokaryotic predator isolated from coastal seawater of China.</title>
        <authorList>
            <person name="Chen M.-X."/>
        </authorList>
    </citation>
    <scope>NUCLEOTIDE SEQUENCE [LARGE SCALE GENOMIC DNA]</scope>
    <source>
        <strain evidence="9">BL9</strain>
    </source>
</reference>
<evidence type="ECO:0000313" key="9">
    <source>
        <dbReference type="Proteomes" id="UP000443582"/>
    </source>
</evidence>
<evidence type="ECO:0000256" key="7">
    <source>
        <dbReference type="SAM" id="Phobius"/>
    </source>
</evidence>